<dbReference type="GO" id="GO:0097367">
    <property type="term" value="F:carbohydrate derivative binding"/>
    <property type="evidence" value="ECO:0007669"/>
    <property type="project" value="InterPro"/>
</dbReference>
<dbReference type="NCBIfam" id="TIGR03127">
    <property type="entry name" value="RuMP_HxlB"/>
    <property type="match status" value="1"/>
</dbReference>
<evidence type="ECO:0000256" key="1">
    <source>
        <dbReference type="ARBA" id="ARBA00009235"/>
    </source>
</evidence>
<dbReference type="Gene3D" id="3.40.50.10490">
    <property type="entry name" value="Glucose-6-phosphate isomerase like protein, domain 1"/>
    <property type="match status" value="1"/>
</dbReference>
<dbReference type="EMBL" id="CZAW01000009">
    <property type="protein sequence ID" value="CUP29550.1"/>
    <property type="molecule type" value="Genomic_DNA"/>
</dbReference>
<sequence length="184" mass="20286">MYTKYISEILQELQECLSSGSTAEFAMIGQLIDQAEKIFVAGMGRTGYVMKGFTMRLEQAGYEAYWIGDTNTPAAGKGDLLILGSGSGETETLKVYAKKAKELQIPIIVFTTCRESSLHADAAVAVVINADAKFKEDTEKKSVQPMGSLFEEALFISLEALVIQLMEKRGISEKELKKRHANFE</sequence>
<dbReference type="GO" id="GO:1901135">
    <property type="term" value="P:carbohydrate derivative metabolic process"/>
    <property type="evidence" value="ECO:0007669"/>
    <property type="project" value="InterPro"/>
</dbReference>
<dbReference type="Proteomes" id="UP000095712">
    <property type="component" value="Unassembled WGS sequence"/>
</dbReference>
<accession>A0A174M6B3</accession>
<dbReference type="PANTHER" id="PTHR43443">
    <property type="entry name" value="3-HEXULOSE-6-PHOSPHATE ISOMERASE"/>
    <property type="match status" value="1"/>
</dbReference>
<dbReference type="PROSITE" id="PS51464">
    <property type="entry name" value="SIS"/>
    <property type="match status" value="1"/>
</dbReference>
<evidence type="ECO:0000313" key="4">
    <source>
        <dbReference type="EMBL" id="MZS89326.1"/>
    </source>
</evidence>
<dbReference type="EMBL" id="WWVF01000016">
    <property type="protein sequence ID" value="MZS89326.1"/>
    <property type="molecule type" value="Genomic_DNA"/>
</dbReference>
<evidence type="ECO:0000313" key="5">
    <source>
        <dbReference type="Proteomes" id="UP000095712"/>
    </source>
</evidence>
<protein>
    <submittedName>
        <fullName evidence="3">3-hexulose-6-phosphate isomerase</fullName>
        <ecNumber evidence="3">5.3.1.27</ecNumber>
    </submittedName>
    <submittedName>
        <fullName evidence="4">SIS domain-containing protein</fullName>
    </submittedName>
</protein>
<reference evidence="3 5" key="1">
    <citation type="submission" date="2015-09" db="EMBL/GenBank/DDBJ databases">
        <authorList>
            <consortium name="Pathogen Informatics"/>
        </authorList>
    </citation>
    <scope>NUCLEOTIDE SEQUENCE [LARGE SCALE GENOMIC DNA]</scope>
    <source>
        <strain evidence="3 5">2789STDY5834911</strain>
    </source>
</reference>
<evidence type="ECO:0000313" key="3">
    <source>
        <dbReference type="EMBL" id="CUP29550.1"/>
    </source>
</evidence>
<keyword evidence="3" id="KW-0413">Isomerase</keyword>
<dbReference type="SUPFAM" id="SSF53697">
    <property type="entry name" value="SIS domain"/>
    <property type="match status" value="1"/>
</dbReference>
<dbReference type="RefSeq" id="WP_055150258.1">
    <property type="nucleotide sequence ID" value="NZ_CZAW01000009.1"/>
</dbReference>
<proteinExistence type="inferred from homology"/>
<organism evidence="3 5">
    <name type="scientific">Blautia wexlerae</name>
    <dbReference type="NCBI Taxonomy" id="418240"/>
    <lineage>
        <taxon>Bacteria</taxon>
        <taxon>Bacillati</taxon>
        <taxon>Bacillota</taxon>
        <taxon>Clostridia</taxon>
        <taxon>Lachnospirales</taxon>
        <taxon>Lachnospiraceae</taxon>
        <taxon>Blautia</taxon>
    </lineage>
</organism>
<dbReference type="InterPro" id="IPR046348">
    <property type="entry name" value="SIS_dom_sf"/>
</dbReference>
<feature type="domain" description="SIS" evidence="2">
    <location>
        <begin position="28"/>
        <end position="171"/>
    </location>
</feature>
<comment type="similarity">
    <text evidence="1">Belongs to the SIS family. PHI subfamily.</text>
</comment>
<dbReference type="EC" id="5.3.1.27" evidence="3"/>
<evidence type="ECO:0000259" key="2">
    <source>
        <dbReference type="PROSITE" id="PS51464"/>
    </source>
</evidence>
<dbReference type="InterPro" id="IPR001347">
    <property type="entry name" value="SIS_dom"/>
</dbReference>
<reference evidence="4 6" key="2">
    <citation type="journal article" date="2019" name="Nat. Med.">
        <title>A library of human gut bacterial isolates paired with longitudinal multiomics data enables mechanistic microbiome research.</title>
        <authorList>
            <person name="Poyet M."/>
            <person name="Groussin M."/>
            <person name="Gibbons S.M."/>
            <person name="Avila-Pacheco J."/>
            <person name="Jiang X."/>
            <person name="Kearney S.M."/>
            <person name="Perrotta A.R."/>
            <person name="Berdy B."/>
            <person name="Zhao S."/>
            <person name="Lieberman T.D."/>
            <person name="Swanson P.K."/>
            <person name="Smith M."/>
            <person name="Roesemann S."/>
            <person name="Alexander J.E."/>
            <person name="Rich S.A."/>
            <person name="Livny J."/>
            <person name="Vlamakis H."/>
            <person name="Clish C."/>
            <person name="Bullock K."/>
            <person name="Deik A."/>
            <person name="Scott J."/>
            <person name="Pierce K.A."/>
            <person name="Xavier R.J."/>
            <person name="Alm E.J."/>
        </authorList>
    </citation>
    <scope>NUCLEOTIDE SEQUENCE [LARGE SCALE GENOMIC DNA]</scope>
    <source>
        <strain evidence="4 6">BIOML-A12</strain>
    </source>
</reference>
<dbReference type="AlphaFoldDB" id="A0A174M6B3"/>
<dbReference type="PANTHER" id="PTHR43443:SF1">
    <property type="entry name" value="3-HEXULOSE-6-PHOSPHATE ISOMERASE"/>
    <property type="match status" value="1"/>
</dbReference>
<gene>
    <name evidence="3" type="primary">hxlB</name>
    <name evidence="3" type="ORF">ERS852523_01162</name>
    <name evidence="4" type="ORF">GT712_09645</name>
</gene>
<name>A0A174M6B3_9FIRM</name>
<dbReference type="InterPro" id="IPR017552">
    <property type="entry name" value="PHI/rmpB"/>
</dbReference>
<dbReference type="Pfam" id="PF01380">
    <property type="entry name" value="SIS"/>
    <property type="match status" value="1"/>
</dbReference>
<dbReference type="CDD" id="cd05005">
    <property type="entry name" value="SIS_PHI"/>
    <property type="match status" value="1"/>
</dbReference>
<evidence type="ECO:0000313" key="6">
    <source>
        <dbReference type="Proteomes" id="UP000477156"/>
    </source>
</evidence>
<dbReference type="Proteomes" id="UP000477156">
    <property type="component" value="Unassembled WGS sequence"/>
</dbReference>
<dbReference type="OrthoDB" id="9797832at2"/>
<dbReference type="GO" id="GO:0043800">
    <property type="term" value="F:6-phospho-3-hexuloisomerase activity"/>
    <property type="evidence" value="ECO:0007669"/>
    <property type="project" value="UniProtKB-EC"/>
</dbReference>